<keyword evidence="3" id="KW-0539">Nucleus</keyword>
<dbReference type="RefSeq" id="XP_066694824.1">
    <property type="nucleotide sequence ID" value="XM_066848128.1"/>
</dbReference>
<feature type="compositionally biased region" description="Basic and acidic residues" evidence="4">
    <location>
        <begin position="489"/>
        <end position="519"/>
    </location>
</feature>
<dbReference type="GeneID" id="92081190"/>
<feature type="region of interest" description="Disordered" evidence="4">
    <location>
        <begin position="683"/>
        <end position="742"/>
    </location>
</feature>
<protein>
    <submittedName>
        <fullName evidence="5">Small nucleolar ribonucleoprotein complex subunit Utp14</fullName>
    </submittedName>
</protein>
<feature type="compositionally biased region" description="Basic and acidic residues" evidence="4">
    <location>
        <begin position="767"/>
        <end position="782"/>
    </location>
</feature>
<dbReference type="Pfam" id="PF04615">
    <property type="entry name" value="Utp14"/>
    <property type="match status" value="1"/>
</dbReference>
<keyword evidence="6" id="KW-1185">Reference proteome</keyword>
<feature type="region of interest" description="Disordered" evidence="4">
    <location>
        <begin position="277"/>
        <end position="296"/>
    </location>
</feature>
<evidence type="ECO:0000313" key="5">
    <source>
        <dbReference type="EMBL" id="KAK7942793.1"/>
    </source>
</evidence>
<proteinExistence type="predicted"/>
<feature type="compositionally biased region" description="Acidic residues" evidence="4">
    <location>
        <begin position="591"/>
        <end position="602"/>
    </location>
</feature>
<feature type="compositionally biased region" description="Low complexity" evidence="4">
    <location>
        <begin position="839"/>
        <end position="854"/>
    </location>
</feature>
<evidence type="ECO:0000256" key="2">
    <source>
        <dbReference type="ARBA" id="ARBA00022553"/>
    </source>
</evidence>
<feature type="compositionally biased region" description="Acidic residues" evidence="4">
    <location>
        <begin position="71"/>
        <end position="83"/>
    </location>
</feature>
<keyword evidence="2" id="KW-0597">Phosphoprotein</keyword>
<name>A0ABR1PYF3_9PEZI</name>
<feature type="compositionally biased region" description="Acidic residues" evidence="4">
    <location>
        <begin position="183"/>
        <end position="222"/>
    </location>
</feature>
<evidence type="ECO:0000313" key="6">
    <source>
        <dbReference type="Proteomes" id="UP001391051"/>
    </source>
</evidence>
<dbReference type="GO" id="GO:1990904">
    <property type="term" value="C:ribonucleoprotein complex"/>
    <property type="evidence" value="ECO:0007669"/>
    <property type="project" value="UniProtKB-KW"/>
</dbReference>
<feature type="compositionally biased region" description="Basic and acidic residues" evidence="4">
    <location>
        <begin position="459"/>
        <end position="478"/>
    </location>
</feature>
<feature type="compositionally biased region" description="Basic and acidic residues" evidence="4">
    <location>
        <begin position="536"/>
        <end position="546"/>
    </location>
</feature>
<accession>A0ABR1PYF3</accession>
<feature type="compositionally biased region" description="Acidic residues" evidence="4">
    <location>
        <begin position="158"/>
        <end position="168"/>
    </location>
</feature>
<gene>
    <name evidence="5" type="ORF">PG986_011906</name>
</gene>
<organism evidence="5 6">
    <name type="scientific">Apiospora aurea</name>
    <dbReference type="NCBI Taxonomy" id="335848"/>
    <lineage>
        <taxon>Eukaryota</taxon>
        <taxon>Fungi</taxon>
        <taxon>Dikarya</taxon>
        <taxon>Ascomycota</taxon>
        <taxon>Pezizomycotina</taxon>
        <taxon>Sordariomycetes</taxon>
        <taxon>Xylariomycetidae</taxon>
        <taxon>Amphisphaeriales</taxon>
        <taxon>Apiosporaceae</taxon>
        <taxon>Apiospora</taxon>
    </lineage>
</organism>
<dbReference type="EMBL" id="JAQQWE010000008">
    <property type="protein sequence ID" value="KAK7942793.1"/>
    <property type="molecule type" value="Genomic_DNA"/>
</dbReference>
<feature type="region of interest" description="Disordered" evidence="4">
    <location>
        <begin position="1"/>
        <end position="252"/>
    </location>
</feature>
<feature type="compositionally biased region" description="Basic and acidic residues" evidence="4">
    <location>
        <begin position="566"/>
        <end position="590"/>
    </location>
</feature>
<feature type="compositionally biased region" description="Acidic residues" evidence="4">
    <location>
        <begin position="119"/>
        <end position="139"/>
    </location>
</feature>
<keyword evidence="5" id="KW-0687">Ribonucleoprotein</keyword>
<reference evidence="5 6" key="1">
    <citation type="submission" date="2023-01" db="EMBL/GenBank/DDBJ databases">
        <title>Analysis of 21 Apiospora genomes using comparative genomics revels a genus with tremendous synthesis potential of carbohydrate active enzymes and secondary metabolites.</title>
        <authorList>
            <person name="Sorensen T."/>
        </authorList>
    </citation>
    <scope>NUCLEOTIDE SEQUENCE [LARGE SCALE GENOMIC DNA]</scope>
    <source>
        <strain evidence="5 6">CBS 24483</strain>
    </source>
</reference>
<comment type="subcellular location">
    <subcellularLocation>
        <location evidence="1">Nucleus</location>
        <location evidence="1">Nucleolus</location>
    </subcellularLocation>
</comment>
<feature type="region of interest" description="Disordered" evidence="4">
    <location>
        <begin position="373"/>
        <end position="415"/>
    </location>
</feature>
<feature type="compositionally biased region" description="Basic residues" evidence="4">
    <location>
        <begin position="21"/>
        <end position="31"/>
    </location>
</feature>
<dbReference type="Proteomes" id="UP001391051">
    <property type="component" value="Unassembled WGS sequence"/>
</dbReference>
<feature type="compositionally biased region" description="Basic and acidic residues" evidence="4">
    <location>
        <begin position="378"/>
        <end position="414"/>
    </location>
</feature>
<feature type="compositionally biased region" description="Basic and acidic residues" evidence="4">
    <location>
        <begin position="816"/>
        <end position="825"/>
    </location>
</feature>
<evidence type="ECO:0000256" key="1">
    <source>
        <dbReference type="ARBA" id="ARBA00004604"/>
    </source>
</evidence>
<feature type="compositionally biased region" description="Basic and acidic residues" evidence="4">
    <location>
        <begin position="434"/>
        <end position="445"/>
    </location>
</feature>
<evidence type="ECO:0000256" key="4">
    <source>
        <dbReference type="SAM" id="MobiDB-lite"/>
    </source>
</evidence>
<sequence>MGGREAHGRPLMAAGPAKGAGNKRPRSKAKSKTTAMNAFAIASDHHAEKAKRTPRNRGLDVDLGPGKVVDNDDEDDEDDDDEDERPRKVRRATRDEDGQAIEYGSDSSGNEWRVGVTGNEDDDSEIESDEAFGESDEERFDGYAFGGSKAKTGKKQQEEEEDSDDESLGSDAIDLAQALDMSMSDDDGPEGEAPDDDSDEDSGSDESDANQDSSEDEDDSDIDATGVKDFVSKFGGAAQDSEDEEPVAAQTKSKIELKDLGLFGIKDPQLKQSVKLMTKEKKSSKPQKLDVPLARRAQGRLDRAVAYEQTNKTLDRWTETVKQNRRADHLMFPLAQNETGLAKLDNVYIQPINQKAATNELEQTILGIMEQSGLGPSEQKDQLAEDNEEHKALSRQNIIEHRKERELKSREDKRAKRLKKIKSKTFHRIHRKQREKDDMKEHEVRVAAGEIDSEEEREAQERQRATERMGARHRESKWAKMANKNGRAAWDEDVRTGIADMARRNEELRRRVDGRPEKGSDDDDDSDYSADSEEGDDRKRILRELEAAENANDGPGSKLLNLPFMKKSEAAKKKANDELTKQILKQLRDEDGSEHDSDDSEAEGVVGRKTFGAPVTDADGNNITALKKRKEKKPRQEEVAEALGKILVEKNDAEAHVATSATREQVIKPTQGAWSAAPVEKVSKKDKKYRANSGADVLDLDSSAVVRAPEPDTKSRPKPTATKQRRTMADDDDASDDGGNHMPIRFTEQELLDKAFGGLDVVADFEEEKRELQDEQDEKTIDKTMPGWGSWVGEGVSKREQKRHQGRFLEKQAGVKKTDRKDNKLKNVIINEKRTKKVNTSSSPSSPEGNSSTNRKQQNDKYLASHLPHTYENQTQYERSLRLPLGPDWVTKQTFQAATKPRVMLKQGVIAPMSRPEH</sequence>
<comment type="caution">
    <text evidence="5">The sequence shown here is derived from an EMBL/GenBank/DDBJ whole genome shotgun (WGS) entry which is preliminary data.</text>
</comment>
<evidence type="ECO:0000256" key="3">
    <source>
        <dbReference type="ARBA" id="ARBA00023242"/>
    </source>
</evidence>
<dbReference type="PANTHER" id="PTHR14150">
    <property type="entry name" value="U3 SMALL NUCLEOLAR RNA-ASSOCIATED PROTEIN 14"/>
    <property type="match status" value="1"/>
</dbReference>
<feature type="region of interest" description="Disordered" evidence="4">
    <location>
        <begin position="428"/>
        <end position="620"/>
    </location>
</feature>
<feature type="region of interest" description="Disordered" evidence="4">
    <location>
        <begin position="767"/>
        <end position="858"/>
    </location>
</feature>
<feature type="compositionally biased region" description="Acidic residues" evidence="4">
    <location>
        <begin position="520"/>
        <end position="535"/>
    </location>
</feature>
<dbReference type="InterPro" id="IPR006709">
    <property type="entry name" value="SSU_processome_Utp14"/>
</dbReference>
<dbReference type="PANTHER" id="PTHR14150:SF12">
    <property type="entry name" value="U3 SMALL NUCLEOLAR RNA-ASSOCIATED PROTEIN 14 HOMOLOG A"/>
    <property type="match status" value="1"/>
</dbReference>